<gene>
    <name evidence="1" type="ORF">AURANDRAFT_8452</name>
</gene>
<dbReference type="AlphaFoldDB" id="F0Y4P9"/>
<dbReference type="InParanoid" id="F0Y4P9"/>
<evidence type="ECO:0000313" key="1">
    <source>
        <dbReference type="EMBL" id="EGB09928.1"/>
    </source>
</evidence>
<dbReference type="InterPro" id="IPR006597">
    <property type="entry name" value="Sel1-like"/>
</dbReference>
<proteinExistence type="predicted"/>
<keyword evidence="2" id="KW-1185">Reference proteome</keyword>
<evidence type="ECO:0000313" key="2">
    <source>
        <dbReference type="Proteomes" id="UP000002729"/>
    </source>
</evidence>
<reference evidence="1 2" key="1">
    <citation type="journal article" date="2011" name="Proc. Natl. Acad. Sci. U.S.A.">
        <title>Niche of harmful alga Aureococcus anophagefferens revealed through ecogenomics.</title>
        <authorList>
            <person name="Gobler C.J."/>
            <person name="Berry D.L."/>
            <person name="Dyhrman S.T."/>
            <person name="Wilhelm S.W."/>
            <person name="Salamov A."/>
            <person name="Lobanov A.V."/>
            <person name="Zhang Y."/>
            <person name="Collier J.L."/>
            <person name="Wurch L.L."/>
            <person name="Kustka A.B."/>
            <person name="Dill B.D."/>
            <person name="Shah M."/>
            <person name="VerBerkmoes N.C."/>
            <person name="Kuo A."/>
            <person name="Terry A."/>
            <person name="Pangilinan J."/>
            <person name="Lindquist E.A."/>
            <person name="Lucas S."/>
            <person name="Paulsen I.T."/>
            <person name="Hattenrath-Lehmann T.K."/>
            <person name="Talmage S.C."/>
            <person name="Walker E.A."/>
            <person name="Koch F."/>
            <person name="Burson A.M."/>
            <person name="Marcoval M.A."/>
            <person name="Tang Y.Z."/>
            <person name="Lecleir G.R."/>
            <person name="Coyne K.J."/>
            <person name="Berg G.M."/>
            <person name="Bertrand E.M."/>
            <person name="Saito M.A."/>
            <person name="Gladyshev V.N."/>
            <person name="Grigoriev I.V."/>
        </authorList>
    </citation>
    <scope>NUCLEOTIDE SEQUENCE [LARGE SCALE GENOMIC DNA]</scope>
    <source>
        <strain evidence="2">CCMP 1984</strain>
    </source>
</reference>
<dbReference type="SMART" id="SM00671">
    <property type="entry name" value="SEL1"/>
    <property type="match status" value="3"/>
</dbReference>
<feature type="non-terminal residue" evidence="1">
    <location>
        <position position="124"/>
    </location>
</feature>
<dbReference type="Pfam" id="PF08238">
    <property type="entry name" value="Sel1"/>
    <property type="match status" value="3"/>
</dbReference>
<dbReference type="eggNOG" id="KOG1550">
    <property type="taxonomic scope" value="Eukaryota"/>
</dbReference>
<dbReference type="OrthoDB" id="1690854at2759"/>
<accession>F0Y4P9</accession>
<feature type="non-terminal residue" evidence="1">
    <location>
        <position position="1"/>
    </location>
</feature>
<dbReference type="SUPFAM" id="SSF81901">
    <property type="entry name" value="HCP-like"/>
    <property type="match status" value="1"/>
</dbReference>
<dbReference type="EMBL" id="GL833125">
    <property type="protein sequence ID" value="EGB09928.1"/>
    <property type="molecule type" value="Genomic_DNA"/>
</dbReference>
<dbReference type="PANTHER" id="PTHR43628">
    <property type="entry name" value="ACTIVATOR OF C KINASE PROTEIN 1-RELATED"/>
    <property type="match status" value="1"/>
</dbReference>
<dbReference type="GeneID" id="20229243"/>
<organism evidence="2">
    <name type="scientific">Aureococcus anophagefferens</name>
    <name type="common">Harmful bloom alga</name>
    <dbReference type="NCBI Taxonomy" id="44056"/>
    <lineage>
        <taxon>Eukaryota</taxon>
        <taxon>Sar</taxon>
        <taxon>Stramenopiles</taxon>
        <taxon>Ochrophyta</taxon>
        <taxon>Pelagophyceae</taxon>
        <taxon>Pelagomonadales</taxon>
        <taxon>Pelagomonadaceae</taxon>
        <taxon>Aureococcus</taxon>
    </lineage>
</organism>
<dbReference type="Gene3D" id="1.25.40.10">
    <property type="entry name" value="Tetratricopeptide repeat domain"/>
    <property type="match status" value="1"/>
</dbReference>
<name>F0Y4P9_AURAN</name>
<dbReference type="Proteomes" id="UP000002729">
    <property type="component" value="Unassembled WGS sequence"/>
</dbReference>
<dbReference type="PANTHER" id="PTHR43628:SF1">
    <property type="entry name" value="CHITIN SYNTHASE REGULATORY FACTOR 2-RELATED"/>
    <property type="match status" value="1"/>
</dbReference>
<dbReference type="InterPro" id="IPR052945">
    <property type="entry name" value="Mitotic_Regulator"/>
</dbReference>
<dbReference type="KEGG" id="aaf:AURANDRAFT_8452"/>
<evidence type="ECO:0008006" key="3">
    <source>
        <dbReference type="Google" id="ProtNLM"/>
    </source>
</evidence>
<protein>
    <recommendedName>
        <fullName evidence="3">Sel1 repeat family protein</fullName>
    </recommendedName>
</protein>
<dbReference type="InterPro" id="IPR011990">
    <property type="entry name" value="TPR-like_helical_dom_sf"/>
</dbReference>
<dbReference type="RefSeq" id="XP_009035404.1">
    <property type="nucleotide sequence ID" value="XM_009037156.1"/>
</dbReference>
<sequence>SAEEGSAEGAYELSLLYAHGKGTNQDKAMAKKWLILAAERGSTKAQLFIANLYTKGGGGFEKDEAKAFTYISKAADAGSAEAHRQLGVRYMYGSGVAKDLDAAVASLEKAASLGADNATDYLEE</sequence>